<dbReference type="Proteomes" id="UP000018895">
    <property type="component" value="Unassembled WGS sequence"/>
</dbReference>
<evidence type="ECO:0000313" key="1">
    <source>
        <dbReference type="EMBL" id="GAE30806.1"/>
    </source>
</evidence>
<proteinExistence type="predicted"/>
<reference evidence="1" key="1">
    <citation type="journal article" date="2014" name="Genome Announc.">
        <title>Draft Genome Sequences of Three Alkaliphilic Bacillus Strains, Bacillus wakoensis JCM 9140T, Bacillus akibai JCM 9157T, and Bacillus hemicellulosilyticus JCM 9152T.</title>
        <authorList>
            <person name="Yuki M."/>
            <person name="Oshima K."/>
            <person name="Suda W."/>
            <person name="Oshida Y."/>
            <person name="Kitamura K."/>
            <person name="Iida T."/>
            <person name="Hattori M."/>
            <person name="Ohkuma M."/>
        </authorList>
    </citation>
    <scope>NUCLEOTIDE SEQUENCE [LARGE SCALE GENOMIC DNA]</scope>
    <source>
        <strain evidence="1">JCM 9152</strain>
    </source>
</reference>
<evidence type="ECO:0000313" key="2">
    <source>
        <dbReference type="Proteomes" id="UP000018895"/>
    </source>
</evidence>
<sequence>MPFLFDASQNDGVILEIIYEAKGGVLSQRRIRIKSYNDKHFIAFCLERKQTRMFRIDRLLSIAPIKHAK</sequence>
<dbReference type="EMBL" id="BAUU01000013">
    <property type="protein sequence ID" value="GAE30806.1"/>
    <property type="molecule type" value="Genomic_DNA"/>
</dbReference>
<gene>
    <name evidence="1" type="ORF">JCM9152_2224</name>
</gene>
<evidence type="ECO:0008006" key="3">
    <source>
        <dbReference type="Google" id="ProtNLM"/>
    </source>
</evidence>
<keyword evidence="2" id="KW-1185">Reference proteome</keyword>
<protein>
    <recommendedName>
        <fullName evidence="3">WYL domain-containing protein</fullName>
    </recommendedName>
</protein>
<comment type="caution">
    <text evidence="1">The sequence shown here is derived from an EMBL/GenBank/DDBJ whole genome shotgun (WGS) entry which is preliminary data.</text>
</comment>
<organism evidence="1 2">
    <name type="scientific">Halalkalibacter hemicellulosilyticusJCM 9152</name>
    <dbReference type="NCBI Taxonomy" id="1236971"/>
    <lineage>
        <taxon>Bacteria</taxon>
        <taxon>Bacillati</taxon>
        <taxon>Bacillota</taxon>
        <taxon>Bacilli</taxon>
        <taxon>Bacillales</taxon>
        <taxon>Bacillaceae</taxon>
        <taxon>Halalkalibacter</taxon>
    </lineage>
</organism>
<name>W4QFE7_9BACI</name>
<accession>W4QFE7</accession>
<dbReference type="RefSeq" id="WP_035343758.1">
    <property type="nucleotide sequence ID" value="NZ_BAUU01000013.1"/>
</dbReference>
<dbReference type="OrthoDB" id="2112405at2"/>
<dbReference type="AlphaFoldDB" id="W4QFE7"/>